<dbReference type="PANTHER" id="PTHR43182:SF1">
    <property type="entry name" value="COBALT-PRECORRIN-7 C(5)-METHYLTRANSFERASE"/>
    <property type="match status" value="1"/>
</dbReference>
<evidence type="ECO:0000259" key="6">
    <source>
        <dbReference type="Pfam" id="PF00590"/>
    </source>
</evidence>
<dbReference type="GO" id="GO:0008276">
    <property type="term" value="F:protein methyltransferase activity"/>
    <property type="evidence" value="ECO:0007669"/>
    <property type="project" value="InterPro"/>
</dbReference>
<keyword evidence="2" id="KW-0169">Cobalamin biosynthesis</keyword>
<dbReference type="InterPro" id="IPR035996">
    <property type="entry name" value="4pyrrol_Methylase_sf"/>
</dbReference>
<dbReference type="InterPro" id="IPR006365">
    <property type="entry name" value="Cbl_synth_CobL"/>
</dbReference>
<dbReference type="Gene3D" id="3.30.950.10">
    <property type="entry name" value="Methyltransferase, Cobalt-precorrin-4 Transmethylase, Domain 2"/>
    <property type="match status" value="1"/>
</dbReference>
<keyword evidence="5" id="KW-0949">S-adenosyl-L-methionine</keyword>
<dbReference type="GO" id="GO:0032259">
    <property type="term" value="P:methylation"/>
    <property type="evidence" value="ECO:0007669"/>
    <property type="project" value="UniProtKB-KW"/>
</dbReference>
<dbReference type="Gene3D" id="3.40.50.150">
    <property type="entry name" value="Vaccinia Virus protein VP39"/>
    <property type="match status" value="1"/>
</dbReference>
<comment type="pathway">
    <text evidence="1">Cofactor biosynthesis; adenosylcobalamin biosynthesis.</text>
</comment>
<dbReference type="InterPro" id="IPR029063">
    <property type="entry name" value="SAM-dependent_MTases_sf"/>
</dbReference>
<evidence type="ECO:0000256" key="5">
    <source>
        <dbReference type="ARBA" id="ARBA00022691"/>
    </source>
</evidence>
<gene>
    <name evidence="7" type="primary">cbiE</name>
    <name evidence="7" type="ORF">D0544_05270</name>
</gene>
<dbReference type="InterPro" id="IPR014777">
    <property type="entry name" value="4pyrrole_Mease_sub1"/>
</dbReference>
<protein>
    <submittedName>
        <fullName evidence="7">Precorrin-6y C5,15-methyltransferase (Decarboxylating) subunit CbiE</fullName>
    </submittedName>
</protein>
<evidence type="ECO:0000256" key="2">
    <source>
        <dbReference type="ARBA" id="ARBA00022573"/>
    </source>
</evidence>
<reference evidence="7 8" key="1">
    <citation type="submission" date="2018-08" db="EMBL/GenBank/DDBJ databases">
        <authorList>
            <person name="Khan S.A."/>
        </authorList>
    </citation>
    <scope>NUCLEOTIDE SEQUENCE [LARGE SCALE GENOMIC DNA]</scope>
    <source>
        <strain evidence="7 8">GTF-13</strain>
    </source>
</reference>
<dbReference type="PIRSF" id="PIRSF036428">
    <property type="entry name" value="CobL"/>
    <property type="match status" value="1"/>
</dbReference>
<name>A0A3P3VRB4_9GAMM</name>
<dbReference type="CDD" id="cd02440">
    <property type="entry name" value="AdoMet_MTases"/>
    <property type="match status" value="1"/>
</dbReference>
<dbReference type="PANTHER" id="PTHR43182">
    <property type="entry name" value="COBALT-PRECORRIN-6B C(15)-METHYLTRANSFERASE (DECARBOXYLATING)"/>
    <property type="match status" value="1"/>
</dbReference>
<reference evidence="7 8" key="2">
    <citation type="submission" date="2018-12" db="EMBL/GenBank/DDBJ databases">
        <title>Simiduia agarivorans gen. nov., sp. nov., a marine, agarolytic bacterium isolated from shallow coastal water from Keelung, Taiwan.</title>
        <authorList>
            <person name="Shieh W.Y."/>
        </authorList>
    </citation>
    <scope>NUCLEOTIDE SEQUENCE [LARGE SCALE GENOMIC DNA]</scope>
    <source>
        <strain evidence="7 8">GTF-13</strain>
    </source>
</reference>
<dbReference type="GO" id="GO:0009236">
    <property type="term" value="P:cobalamin biosynthetic process"/>
    <property type="evidence" value="ECO:0007669"/>
    <property type="project" value="UniProtKB-UniPathway"/>
</dbReference>
<evidence type="ECO:0000256" key="1">
    <source>
        <dbReference type="ARBA" id="ARBA00004953"/>
    </source>
</evidence>
<dbReference type="Proteomes" id="UP000280792">
    <property type="component" value="Unassembled WGS sequence"/>
</dbReference>
<dbReference type="RefSeq" id="WP_125014948.1">
    <property type="nucleotide sequence ID" value="NZ_QWEZ01000001.1"/>
</dbReference>
<dbReference type="NCBIfam" id="TIGR02467">
    <property type="entry name" value="CbiE"/>
    <property type="match status" value="1"/>
</dbReference>
<dbReference type="SUPFAM" id="SSF53335">
    <property type="entry name" value="S-adenosyl-L-methionine-dependent methyltransferases"/>
    <property type="match status" value="1"/>
</dbReference>
<feature type="domain" description="Tetrapyrrole methylase" evidence="6">
    <location>
        <begin position="33"/>
        <end position="206"/>
    </location>
</feature>
<dbReference type="AlphaFoldDB" id="A0A3P3VRB4"/>
<dbReference type="EMBL" id="QWEZ01000001">
    <property type="protein sequence ID" value="RRJ84518.1"/>
    <property type="molecule type" value="Genomic_DNA"/>
</dbReference>
<evidence type="ECO:0000256" key="3">
    <source>
        <dbReference type="ARBA" id="ARBA00022603"/>
    </source>
</evidence>
<proteinExistence type="predicted"/>
<comment type="caution">
    <text evidence="7">The sequence shown here is derived from an EMBL/GenBank/DDBJ whole genome shotgun (WGS) entry which is preliminary data.</text>
</comment>
<evidence type="ECO:0000313" key="7">
    <source>
        <dbReference type="EMBL" id="RRJ84518.1"/>
    </source>
</evidence>
<dbReference type="CDD" id="cd11644">
    <property type="entry name" value="Precorrin-6Y-MT"/>
    <property type="match status" value="1"/>
</dbReference>
<dbReference type="InterPro" id="IPR050714">
    <property type="entry name" value="Cobalamin_biosynth_MTase"/>
</dbReference>
<keyword evidence="8" id="KW-1185">Reference proteome</keyword>
<dbReference type="InterPro" id="IPR012818">
    <property type="entry name" value="CbiE"/>
</dbReference>
<dbReference type="InterPro" id="IPR014008">
    <property type="entry name" value="Cbl_synth_MTase_CbiT"/>
</dbReference>
<evidence type="ECO:0000313" key="8">
    <source>
        <dbReference type="Proteomes" id="UP000280792"/>
    </source>
</evidence>
<dbReference type="SUPFAM" id="SSF53790">
    <property type="entry name" value="Tetrapyrrole methylase"/>
    <property type="match status" value="1"/>
</dbReference>
<keyword evidence="3 7" id="KW-0489">Methyltransferase</keyword>
<organism evidence="7 8">
    <name type="scientific">Aestuariirhabdus litorea</name>
    <dbReference type="NCBI Taxonomy" id="2528527"/>
    <lineage>
        <taxon>Bacteria</taxon>
        <taxon>Pseudomonadati</taxon>
        <taxon>Pseudomonadota</taxon>
        <taxon>Gammaproteobacteria</taxon>
        <taxon>Oceanospirillales</taxon>
        <taxon>Aestuariirhabdaceae</taxon>
        <taxon>Aestuariirhabdus</taxon>
    </lineage>
</organism>
<accession>A0A3P3VRB4</accession>
<evidence type="ECO:0000256" key="4">
    <source>
        <dbReference type="ARBA" id="ARBA00022679"/>
    </source>
</evidence>
<sequence>MAGSPPTTPRIDWTGPPLTVIGLSGKIPAPLEPAALEALQQAELIIGSERHLEAVLGHNPKAKTRPYPSPLGELRTLLEHHNGKRVVLLASGDPLYYGIGGYLGRTLAQADLRFLPALSSIQLAFSRLGLCWQDARVVSLHGRPLQRLRSRLGSGRLLALLTDHRSQPQAIARELHTARLEESQIWICEALETPTERIRTFSVAELLALKGNLEVDPLHVTIVHTRGEGGVQPEFPGIPDHLFSTGDLPGRGMISKREVRLNALSLLQPRAGDVGWDVGAGCGGLAVEWARWNPLGQVYAVEHHNRRIDYLRHNRDQFGVDANLRVVEGTAPNALHSLPRPNAVFIGGSEGALYSLLEYCWQQLLPGGRLVASAVTEQSRVDLMNFCASDTLSTIECEWVQVQVSRGETLGSHLVLRPKAPVLLLSVHKPYTPNPEPSNEPC</sequence>
<keyword evidence="4 7" id="KW-0808">Transferase</keyword>
<dbReference type="UniPathway" id="UPA00148"/>
<dbReference type="NCBIfam" id="TIGR02469">
    <property type="entry name" value="CbiT"/>
    <property type="match status" value="1"/>
</dbReference>
<dbReference type="Gene3D" id="3.40.1010.10">
    <property type="entry name" value="Cobalt-precorrin-4 Transmethylase, Domain 1"/>
    <property type="match status" value="1"/>
</dbReference>
<dbReference type="InterPro" id="IPR000878">
    <property type="entry name" value="4pyrrol_Mease"/>
</dbReference>
<dbReference type="Pfam" id="PF00590">
    <property type="entry name" value="TP_methylase"/>
    <property type="match status" value="1"/>
</dbReference>
<dbReference type="InterPro" id="IPR014776">
    <property type="entry name" value="4pyrrole_Mease_sub2"/>
</dbReference>